<sequence>MKVAKIQRGGRVASAIIRGDRVHVVGRWYEEAALAAPFDAPRLSLSQLGEIADSAGETLPLDQVGLLMPSEPLSKLVCLGLNYKNHVDETHNDLPPNPALFTKVADSLVPHGEAVLRPKVSEQFDYEGEICVVIGKGGRHISRETALDHVFGYTIMLDGSVRDYQKHSVSAGKNFWRSGALGPWIVTADEIPDPSVMKLETRLNGETVQSTTADLMLYDIPTAIAYVSQWTPLAPGDVIATGTPGGVGARRKPPLWMKAGDVIEVDVSQIGVLSNPVGSEH</sequence>
<keyword evidence="4" id="KW-0378">Hydrolase</keyword>
<evidence type="ECO:0000313" key="5">
    <source>
        <dbReference type="Proteomes" id="UP000025061"/>
    </source>
</evidence>
<dbReference type="InterPro" id="IPR011234">
    <property type="entry name" value="Fumarylacetoacetase-like_C"/>
</dbReference>
<evidence type="ECO:0000313" key="4">
    <source>
        <dbReference type="EMBL" id="KCZ86601.1"/>
    </source>
</evidence>
<dbReference type="GO" id="GO:0019752">
    <property type="term" value="P:carboxylic acid metabolic process"/>
    <property type="evidence" value="ECO:0007669"/>
    <property type="project" value="UniProtKB-ARBA"/>
</dbReference>
<dbReference type="Gene3D" id="3.90.850.10">
    <property type="entry name" value="Fumarylacetoacetase-like, C-terminal domain"/>
    <property type="match status" value="1"/>
</dbReference>
<dbReference type="EMBL" id="ARYI01000023">
    <property type="protein sequence ID" value="KCZ86601.1"/>
    <property type="molecule type" value="Genomic_DNA"/>
</dbReference>
<dbReference type="PATRIC" id="fig|1280951.3.peg.3428"/>
<evidence type="ECO:0000256" key="2">
    <source>
        <dbReference type="ARBA" id="ARBA00022723"/>
    </source>
</evidence>
<reference evidence="4 5" key="1">
    <citation type="submission" date="2013-04" db="EMBL/GenBank/DDBJ databases">
        <title>Hyphomonas hirschiana VP5 Genome Sequencing.</title>
        <authorList>
            <person name="Lai Q."/>
            <person name="Shao Z."/>
        </authorList>
    </citation>
    <scope>NUCLEOTIDE SEQUENCE [LARGE SCALE GENOMIC DNA]</scope>
    <source>
        <strain evidence="4 5">VP5</strain>
    </source>
</reference>
<evidence type="ECO:0000259" key="3">
    <source>
        <dbReference type="Pfam" id="PF01557"/>
    </source>
</evidence>
<keyword evidence="5" id="KW-1185">Reference proteome</keyword>
<gene>
    <name evidence="4" type="ORF">HHI_17016</name>
</gene>
<keyword evidence="2" id="KW-0479">Metal-binding</keyword>
<evidence type="ECO:0000256" key="1">
    <source>
        <dbReference type="ARBA" id="ARBA00010211"/>
    </source>
</evidence>
<comment type="caution">
    <text evidence="4">The sequence shown here is derived from an EMBL/GenBank/DDBJ whole genome shotgun (WGS) entry which is preliminary data.</text>
</comment>
<feature type="domain" description="Fumarylacetoacetase-like C-terminal" evidence="3">
    <location>
        <begin position="75"/>
        <end position="277"/>
    </location>
</feature>
<dbReference type="Proteomes" id="UP000025061">
    <property type="component" value="Unassembled WGS sequence"/>
</dbReference>
<accession>A0A059F7P3</accession>
<organism evidence="4 5">
    <name type="scientific">Hyphomonas hirschiana VP5</name>
    <dbReference type="NCBI Taxonomy" id="1280951"/>
    <lineage>
        <taxon>Bacteria</taxon>
        <taxon>Pseudomonadati</taxon>
        <taxon>Pseudomonadota</taxon>
        <taxon>Alphaproteobacteria</taxon>
        <taxon>Hyphomonadales</taxon>
        <taxon>Hyphomonadaceae</taxon>
        <taxon>Hyphomonas</taxon>
    </lineage>
</organism>
<protein>
    <submittedName>
        <fullName evidence="4">Fumarylacetoacetate hydrolase family protein</fullName>
    </submittedName>
</protein>
<comment type="similarity">
    <text evidence="1">Belongs to the FAH family.</text>
</comment>
<dbReference type="OrthoDB" id="5197601at2"/>
<dbReference type="Pfam" id="PF01557">
    <property type="entry name" value="FAA_hydrolase"/>
    <property type="match status" value="1"/>
</dbReference>
<dbReference type="PANTHER" id="PTHR11820:SF112">
    <property type="entry name" value="FUMARYLACETOACETATE HYDROLASE FAMILY PROTEIN (AFU_ORTHOLOGUE AFUA_1G02370)-RELATED"/>
    <property type="match status" value="1"/>
</dbReference>
<dbReference type="AlphaFoldDB" id="A0A059F7P3"/>
<dbReference type="PANTHER" id="PTHR11820">
    <property type="entry name" value="ACYLPYRUVASE"/>
    <property type="match status" value="1"/>
</dbReference>
<dbReference type="GO" id="GO:0046872">
    <property type="term" value="F:metal ion binding"/>
    <property type="evidence" value="ECO:0007669"/>
    <property type="project" value="UniProtKB-KW"/>
</dbReference>
<dbReference type="FunFam" id="3.90.850.10:FF:000002">
    <property type="entry name" value="2-hydroxyhepta-2,4-diene-1,7-dioate isomerase"/>
    <property type="match status" value="1"/>
</dbReference>
<dbReference type="InterPro" id="IPR036663">
    <property type="entry name" value="Fumarylacetoacetase_C_sf"/>
</dbReference>
<proteinExistence type="inferred from homology"/>
<dbReference type="GO" id="GO:0016787">
    <property type="term" value="F:hydrolase activity"/>
    <property type="evidence" value="ECO:0007669"/>
    <property type="project" value="UniProtKB-KW"/>
</dbReference>
<dbReference type="GO" id="GO:0016853">
    <property type="term" value="F:isomerase activity"/>
    <property type="evidence" value="ECO:0007669"/>
    <property type="project" value="UniProtKB-ARBA"/>
</dbReference>
<dbReference type="SUPFAM" id="SSF56529">
    <property type="entry name" value="FAH"/>
    <property type="match status" value="1"/>
</dbReference>
<dbReference type="RefSeq" id="WP_011647211.1">
    <property type="nucleotide sequence ID" value="NZ_ARYI01000023.1"/>
</dbReference>
<name>A0A059F7P3_9PROT</name>